<evidence type="ECO:0008006" key="3">
    <source>
        <dbReference type="Google" id="ProtNLM"/>
    </source>
</evidence>
<reference evidence="1 2" key="1">
    <citation type="submission" date="2019-03" db="EMBL/GenBank/DDBJ databases">
        <title>Genomic Encyclopedia of Type Strains, Phase IV (KMG-IV): sequencing the most valuable type-strain genomes for metagenomic binning, comparative biology and taxonomic classification.</title>
        <authorList>
            <person name="Goeker M."/>
        </authorList>
    </citation>
    <scope>NUCLEOTIDE SEQUENCE [LARGE SCALE GENOMIC DNA]</scope>
    <source>
        <strain evidence="1 2">DSM 24984</strain>
    </source>
</reference>
<gene>
    <name evidence="1" type="ORF">C8D98_1472</name>
</gene>
<dbReference type="EMBL" id="SMGG01000004">
    <property type="protein sequence ID" value="TCK60594.1"/>
    <property type="molecule type" value="Genomic_DNA"/>
</dbReference>
<dbReference type="OrthoDB" id="9799761at2"/>
<evidence type="ECO:0000313" key="1">
    <source>
        <dbReference type="EMBL" id="TCK60594.1"/>
    </source>
</evidence>
<proteinExistence type="predicted"/>
<keyword evidence="2" id="KW-1185">Reference proteome</keyword>
<sequence>MEIKVIDNHTVEILGNIKSLDHYNEIKMTIQQLISNGTKNLTVNVKDSLSMVSSVIGFFIKIINVDGVSLNVNVWDERLYALLDQLSLIELFHVRQIK</sequence>
<protein>
    <recommendedName>
        <fullName evidence="3">STAS domain-containing protein</fullName>
    </recommendedName>
</protein>
<dbReference type="AlphaFoldDB" id="A0A4R1K8G5"/>
<accession>A0A4R1K8G5</accession>
<comment type="caution">
    <text evidence="1">The sequence shown here is derived from an EMBL/GenBank/DDBJ whole genome shotgun (WGS) entry which is preliminary data.</text>
</comment>
<evidence type="ECO:0000313" key="2">
    <source>
        <dbReference type="Proteomes" id="UP000294614"/>
    </source>
</evidence>
<dbReference type="Proteomes" id="UP000294614">
    <property type="component" value="Unassembled WGS sequence"/>
</dbReference>
<name>A0A4R1K8G5_9BACT</name>
<organism evidence="1 2">
    <name type="scientific">Seleniivibrio woodruffii</name>
    <dbReference type="NCBI Taxonomy" id="1078050"/>
    <lineage>
        <taxon>Bacteria</taxon>
        <taxon>Pseudomonadati</taxon>
        <taxon>Deferribacterota</taxon>
        <taxon>Deferribacteres</taxon>
        <taxon>Deferribacterales</taxon>
        <taxon>Geovibrionaceae</taxon>
        <taxon>Seleniivibrio</taxon>
    </lineage>
</organism>
<dbReference type="RefSeq" id="WP_132873403.1">
    <property type="nucleotide sequence ID" value="NZ_JAJUHT010000001.1"/>
</dbReference>